<dbReference type="GO" id="GO:0015918">
    <property type="term" value="P:sterol transport"/>
    <property type="evidence" value="ECO:0007669"/>
    <property type="project" value="TreeGrafter"/>
</dbReference>
<evidence type="ECO:0000256" key="1">
    <source>
        <dbReference type="SAM" id="Phobius"/>
    </source>
</evidence>
<dbReference type="WBParaSite" id="ECPE_0000930101-mRNA-1">
    <property type="protein sequence ID" value="ECPE_0000930101-mRNA-1"/>
    <property type="gene ID" value="ECPE_0000930101"/>
</dbReference>
<accession>A0A183AQN8</accession>
<sequence length="372" mass="41282">MEWFQSNQTTMDEVARDMFDLIIADYLDHLMFCANAPMSVNSSLPNSEVSCLASSGIPVQPTIALGGFKGKNYNESTCIVLTFLVNNNPDPRSPQVKKAELWESEYIRTVNEWARNHSETVIVSFQAERSVEDEINRQSDADILIVLISYLVMFVYVSIFLASYRSCRTLFVDLRITLGLGGVLIVILSVVSSVGMWSYVGTPATLIIIEVIPFLVLAVGVDNIFILVHDFEFDEQEADQILCSEERRQNCAVGRSNPDWASQVGDDVPLHPHPNLTQTIRAIVAARVGRTLGRVGPSILLTSVAESVAFFCGSLTSMPAVRAFALYAGVAILFNFLLQIFAFVALLTLDARRRAVSMNITYTILLQIIFLH</sequence>
<feature type="transmembrane region" description="Helical" evidence="1">
    <location>
        <begin position="143"/>
        <end position="164"/>
    </location>
</feature>
<protein>
    <submittedName>
        <fullName evidence="5">SSD domain-containing protein</fullName>
    </submittedName>
</protein>
<dbReference type="PANTHER" id="PTHR45727">
    <property type="entry name" value="NPC INTRACELLULAR CHOLESTEROL TRANSPORTER 1"/>
    <property type="match status" value="1"/>
</dbReference>
<dbReference type="AlphaFoldDB" id="A0A183AQN8"/>
<keyword evidence="1" id="KW-0812">Transmembrane</keyword>
<proteinExistence type="predicted"/>
<dbReference type="Pfam" id="PF22314">
    <property type="entry name" value="NPC1_MLD"/>
    <property type="match status" value="1"/>
</dbReference>
<keyword evidence="4" id="KW-1185">Reference proteome</keyword>
<organism evidence="5">
    <name type="scientific">Echinostoma caproni</name>
    <dbReference type="NCBI Taxonomy" id="27848"/>
    <lineage>
        <taxon>Eukaryota</taxon>
        <taxon>Metazoa</taxon>
        <taxon>Spiralia</taxon>
        <taxon>Lophotrochozoa</taxon>
        <taxon>Platyhelminthes</taxon>
        <taxon>Trematoda</taxon>
        <taxon>Digenea</taxon>
        <taxon>Plagiorchiida</taxon>
        <taxon>Echinostomata</taxon>
        <taxon>Echinostomatoidea</taxon>
        <taxon>Echinostomatidae</taxon>
        <taxon>Echinostoma</taxon>
    </lineage>
</organism>
<dbReference type="OrthoDB" id="6510177at2759"/>
<dbReference type="GO" id="GO:0015485">
    <property type="term" value="F:cholesterol binding"/>
    <property type="evidence" value="ECO:0007669"/>
    <property type="project" value="TreeGrafter"/>
</dbReference>
<feature type="transmembrane region" description="Helical" evidence="1">
    <location>
        <begin position="206"/>
        <end position="228"/>
    </location>
</feature>
<evidence type="ECO:0000259" key="2">
    <source>
        <dbReference type="PROSITE" id="PS50156"/>
    </source>
</evidence>
<dbReference type="Gene3D" id="1.20.1640.10">
    <property type="entry name" value="Multidrug efflux transporter AcrB transmembrane domain"/>
    <property type="match status" value="1"/>
</dbReference>
<gene>
    <name evidence="3" type="ORF">ECPE_LOCUS9273</name>
</gene>
<name>A0A183AQN8_9TREM</name>
<keyword evidence="1" id="KW-1133">Transmembrane helix</keyword>
<dbReference type="PROSITE" id="PS50156">
    <property type="entry name" value="SSD"/>
    <property type="match status" value="1"/>
</dbReference>
<feature type="domain" description="SSD" evidence="2">
    <location>
        <begin position="142"/>
        <end position="349"/>
    </location>
</feature>
<dbReference type="PANTHER" id="PTHR45727:SF2">
    <property type="entry name" value="NPC INTRACELLULAR CHOLESTEROL TRANSPORTER 1"/>
    <property type="match status" value="1"/>
</dbReference>
<keyword evidence="1" id="KW-0472">Membrane</keyword>
<dbReference type="GO" id="GO:0042632">
    <property type="term" value="P:cholesterol homeostasis"/>
    <property type="evidence" value="ECO:0007669"/>
    <property type="project" value="TreeGrafter"/>
</dbReference>
<dbReference type="InterPro" id="IPR003392">
    <property type="entry name" value="PTHD_SSD"/>
</dbReference>
<dbReference type="Pfam" id="PF02460">
    <property type="entry name" value="Patched"/>
    <property type="match status" value="1"/>
</dbReference>
<evidence type="ECO:0000313" key="3">
    <source>
        <dbReference type="EMBL" id="VDP85090.1"/>
    </source>
</evidence>
<dbReference type="Proteomes" id="UP000272942">
    <property type="component" value="Unassembled WGS sequence"/>
</dbReference>
<feature type="transmembrane region" description="Helical" evidence="1">
    <location>
        <begin position="324"/>
        <end position="349"/>
    </location>
</feature>
<evidence type="ECO:0000313" key="5">
    <source>
        <dbReference type="WBParaSite" id="ECPE_0000930101-mRNA-1"/>
    </source>
</evidence>
<dbReference type="SUPFAM" id="SSF82866">
    <property type="entry name" value="Multidrug efflux transporter AcrB transmembrane domain"/>
    <property type="match status" value="1"/>
</dbReference>
<dbReference type="EMBL" id="UZAN01047156">
    <property type="protein sequence ID" value="VDP85090.1"/>
    <property type="molecule type" value="Genomic_DNA"/>
</dbReference>
<dbReference type="InterPro" id="IPR000731">
    <property type="entry name" value="SSD"/>
</dbReference>
<dbReference type="GO" id="GO:0005886">
    <property type="term" value="C:plasma membrane"/>
    <property type="evidence" value="ECO:0007669"/>
    <property type="project" value="TreeGrafter"/>
</dbReference>
<dbReference type="GO" id="GO:0030299">
    <property type="term" value="P:intestinal cholesterol absorption"/>
    <property type="evidence" value="ECO:0007669"/>
    <property type="project" value="TreeGrafter"/>
</dbReference>
<evidence type="ECO:0000313" key="4">
    <source>
        <dbReference type="Proteomes" id="UP000272942"/>
    </source>
</evidence>
<feature type="transmembrane region" description="Helical" evidence="1">
    <location>
        <begin position="176"/>
        <end position="200"/>
    </location>
</feature>
<reference evidence="5" key="1">
    <citation type="submission" date="2016-06" db="UniProtKB">
        <authorList>
            <consortium name="WormBaseParasite"/>
        </authorList>
    </citation>
    <scope>IDENTIFICATION</scope>
</reference>
<reference evidence="3 4" key="2">
    <citation type="submission" date="2018-11" db="EMBL/GenBank/DDBJ databases">
        <authorList>
            <consortium name="Pathogen Informatics"/>
        </authorList>
    </citation>
    <scope>NUCLEOTIDE SEQUENCE [LARGE SCALE GENOMIC DNA]</scope>
    <source>
        <strain evidence="3 4">Egypt</strain>
    </source>
</reference>
<dbReference type="InterPro" id="IPR053956">
    <property type="entry name" value="NPC1_MLD"/>
</dbReference>